<evidence type="ECO:0000313" key="3">
    <source>
        <dbReference type="EMBL" id="QOZ63964.1"/>
    </source>
</evidence>
<reference evidence="3 4" key="1">
    <citation type="submission" date="2018-06" db="EMBL/GenBank/DDBJ databases">
        <title>Comparative genomics of rhizobia nodulating Arachis hypogaea in China.</title>
        <authorList>
            <person name="Li Y."/>
        </authorList>
    </citation>
    <scope>NUCLEOTIDE SEQUENCE [LARGE SCALE GENOMIC DNA]</scope>
    <source>
        <strain evidence="3 4">CCBAU 51658</strain>
    </source>
</reference>
<gene>
    <name evidence="3" type="ORF">XH86_25475</name>
</gene>
<organism evidence="3 4">
    <name type="scientific">Bradyrhizobium guangdongense</name>
    <dbReference type="NCBI Taxonomy" id="1325090"/>
    <lineage>
        <taxon>Bacteria</taxon>
        <taxon>Pseudomonadati</taxon>
        <taxon>Pseudomonadota</taxon>
        <taxon>Alphaproteobacteria</taxon>
        <taxon>Hyphomicrobiales</taxon>
        <taxon>Nitrobacteraceae</taxon>
        <taxon>Bradyrhizobium</taxon>
    </lineage>
</organism>
<feature type="compositionally biased region" description="Pro residues" evidence="1">
    <location>
        <begin position="72"/>
        <end position="84"/>
    </location>
</feature>
<protein>
    <submittedName>
        <fullName evidence="3">Uncharacterized protein</fullName>
    </submittedName>
</protein>
<accession>A0ABX6UT73</accession>
<keyword evidence="2" id="KW-0732">Signal</keyword>
<keyword evidence="4" id="KW-1185">Reference proteome</keyword>
<name>A0ABX6UT73_9BRAD</name>
<feature type="compositionally biased region" description="Polar residues" evidence="1">
    <location>
        <begin position="17"/>
        <end position="28"/>
    </location>
</feature>
<dbReference type="EMBL" id="CP030057">
    <property type="protein sequence ID" value="QOZ63964.1"/>
    <property type="molecule type" value="Genomic_DNA"/>
</dbReference>
<dbReference type="Proteomes" id="UP000593880">
    <property type="component" value="Chromosome"/>
</dbReference>
<evidence type="ECO:0000313" key="4">
    <source>
        <dbReference type="Proteomes" id="UP000593880"/>
    </source>
</evidence>
<sequence length="149" mass="15297">MKRATLLALGLLLVGASTQDSTRAQNSAAPPVSLTPPNASPPHTGAKAVKPRREPALVTNDPRAPATSGRDPSPPVIGAPPASPNPATDYDGFSAGTDDNDAPSQVTPPVRSRAAKGSGRNANGLDAQSSIDQEDDALKRKLTICRNCK</sequence>
<feature type="region of interest" description="Disordered" evidence="1">
    <location>
        <begin position="16"/>
        <end position="137"/>
    </location>
</feature>
<feature type="signal peptide" evidence="2">
    <location>
        <begin position="1"/>
        <end position="19"/>
    </location>
</feature>
<dbReference type="RefSeq" id="WP_128967289.1">
    <property type="nucleotide sequence ID" value="NZ_BMHC01000002.1"/>
</dbReference>
<proteinExistence type="predicted"/>
<evidence type="ECO:0000256" key="2">
    <source>
        <dbReference type="SAM" id="SignalP"/>
    </source>
</evidence>
<evidence type="ECO:0000256" key="1">
    <source>
        <dbReference type="SAM" id="MobiDB-lite"/>
    </source>
</evidence>
<feature type="chain" id="PRO_5046680152" evidence="2">
    <location>
        <begin position="20"/>
        <end position="149"/>
    </location>
</feature>